<feature type="transmembrane region" description="Helical" evidence="1">
    <location>
        <begin position="20"/>
        <end position="40"/>
    </location>
</feature>
<keyword evidence="1" id="KW-1133">Transmembrane helix</keyword>
<sequence>MRGDPVTTDRALSTAVTHVLTMGITTILVAGLLMSSGTLIEVQSDRSAEQSLETIGERLAGEIADVDRLGGDGDAVNVTASHPETVAGSTYRIELEERSACAGDPLLDGNADCLRLTANGADVEVIVPIASESDLEYGSTATGGTIEIEHDGTAIGIR</sequence>
<dbReference type="InterPro" id="IPR055690">
    <property type="entry name" value="DUF7266"/>
</dbReference>
<evidence type="ECO:0008006" key="4">
    <source>
        <dbReference type="Google" id="ProtNLM"/>
    </source>
</evidence>
<evidence type="ECO:0000313" key="2">
    <source>
        <dbReference type="EMBL" id="RQG99676.1"/>
    </source>
</evidence>
<keyword evidence="1" id="KW-0812">Transmembrane</keyword>
<gene>
    <name evidence="2" type="ORF">EA472_13550</name>
</gene>
<dbReference type="EMBL" id="REFZ01000008">
    <property type="protein sequence ID" value="RQG99676.1"/>
    <property type="molecule type" value="Genomic_DNA"/>
</dbReference>
<keyword evidence="1" id="KW-0472">Membrane</keyword>
<proteinExistence type="predicted"/>
<evidence type="ECO:0000256" key="1">
    <source>
        <dbReference type="SAM" id="Phobius"/>
    </source>
</evidence>
<reference evidence="2 3" key="1">
    <citation type="submission" date="2018-10" db="EMBL/GenBank/DDBJ databases">
        <title>Natrarchaeobius chitinivorans gen. nov., sp. nov., and Natrarchaeobius haloalkaliphilus sp. nov., alkaliphilic, chitin-utilizing haloarchaea from hypersaline alkaline lakes.</title>
        <authorList>
            <person name="Sorokin D.Y."/>
            <person name="Elcheninov A.G."/>
            <person name="Kostrikina N.A."/>
            <person name="Bale N.J."/>
            <person name="Sinninghe Damste J.S."/>
            <person name="Khijniak T.V."/>
            <person name="Kublanov I.V."/>
            <person name="Toshchakov S.V."/>
        </authorList>
    </citation>
    <scope>NUCLEOTIDE SEQUENCE [LARGE SCALE GENOMIC DNA]</scope>
    <source>
        <strain evidence="2 3">AArcht7</strain>
    </source>
</reference>
<organism evidence="2 3">
    <name type="scientific">Natrarchaeobius chitinivorans</name>
    <dbReference type="NCBI Taxonomy" id="1679083"/>
    <lineage>
        <taxon>Archaea</taxon>
        <taxon>Methanobacteriati</taxon>
        <taxon>Methanobacteriota</taxon>
        <taxon>Stenosarchaea group</taxon>
        <taxon>Halobacteria</taxon>
        <taxon>Halobacteriales</taxon>
        <taxon>Natrialbaceae</taxon>
        <taxon>Natrarchaeobius</taxon>
    </lineage>
</organism>
<evidence type="ECO:0000313" key="3">
    <source>
        <dbReference type="Proteomes" id="UP000281431"/>
    </source>
</evidence>
<name>A0A3N6MXD5_NATCH</name>
<dbReference type="Proteomes" id="UP000281431">
    <property type="component" value="Unassembled WGS sequence"/>
</dbReference>
<protein>
    <recommendedName>
        <fullName evidence="4">Flagellin</fullName>
    </recommendedName>
</protein>
<dbReference type="AlphaFoldDB" id="A0A3N6MXD5"/>
<dbReference type="Pfam" id="PF23928">
    <property type="entry name" value="DUF7266"/>
    <property type="match status" value="1"/>
</dbReference>
<keyword evidence="3" id="KW-1185">Reference proteome</keyword>
<comment type="caution">
    <text evidence="2">The sequence shown here is derived from an EMBL/GenBank/DDBJ whole genome shotgun (WGS) entry which is preliminary data.</text>
</comment>
<dbReference type="OrthoDB" id="226715at2157"/>
<accession>A0A3N6MXD5</accession>